<dbReference type="RefSeq" id="XP_007401961.1">
    <property type="nucleotide sequence ID" value="XM_007401899.1"/>
</dbReference>
<evidence type="ECO:0000313" key="2">
    <source>
        <dbReference type="Proteomes" id="UP000008370"/>
    </source>
</evidence>
<reference evidence="1 2" key="1">
    <citation type="journal article" date="2012" name="BMC Genomics">
        <title>Comparative genomics of the white-rot fungi, Phanerochaete carnosa and P. chrysosporium, to elucidate the genetic basis of the distinct wood types they colonize.</title>
        <authorList>
            <person name="Suzuki H."/>
            <person name="MacDonald J."/>
            <person name="Syed K."/>
            <person name="Salamov A."/>
            <person name="Hori C."/>
            <person name="Aerts A."/>
            <person name="Henrissat B."/>
            <person name="Wiebenga A."/>
            <person name="vanKuyk P.A."/>
            <person name="Barry K."/>
            <person name="Lindquist E."/>
            <person name="LaButti K."/>
            <person name="Lapidus A."/>
            <person name="Lucas S."/>
            <person name="Coutinho P."/>
            <person name="Gong Y."/>
            <person name="Samejima M."/>
            <person name="Mahadevan R."/>
            <person name="Abou-Zaid M."/>
            <person name="de Vries R.P."/>
            <person name="Igarashi K."/>
            <person name="Yadav J.S."/>
            <person name="Grigoriev I.V."/>
            <person name="Master E.R."/>
        </authorList>
    </citation>
    <scope>NUCLEOTIDE SEQUENCE [LARGE SCALE GENOMIC DNA]</scope>
    <source>
        <strain evidence="1 2">HHB-10118-sp</strain>
    </source>
</reference>
<sequence>MIIPASRNLFKIVLRYEVNAYQVPEQPSADSLTDQLSSLNVGSFTSGTTPKESSVADVRRVGSVVPQSPLAKAKSRTQHGGRSKFYDNEAYLQLYLGQIPALCFGMHDGDGFFTPIDEIWLDLERCSAAKERVQPALCKLRRLLEQVQNSAMESGQGVKLSLVFQDGELLLMQRATYDSFLPPAMLKRFMAE</sequence>
<accession>K5WI62</accession>
<dbReference type="AlphaFoldDB" id="K5WI62"/>
<name>K5WI62_PHACS</name>
<dbReference type="STRING" id="650164.K5WI62"/>
<dbReference type="InParanoid" id="K5WI62"/>
<dbReference type="EMBL" id="JH930480">
    <property type="protein sequence ID" value="EKM49912.1"/>
    <property type="molecule type" value="Genomic_DNA"/>
</dbReference>
<dbReference type="HOGENOM" id="CLU_1415635_0_0_1"/>
<evidence type="ECO:0000313" key="1">
    <source>
        <dbReference type="EMBL" id="EKM49912.1"/>
    </source>
</evidence>
<dbReference type="Proteomes" id="UP000008370">
    <property type="component" value="Unassembled WGS sequence"/>
</dbReference>
<dbReference type="OrthoDB" id="420564at2759"/>
<proteinExistence type="predicted"/>
<organism evidence="1 2">
    <name type="scientific">Phanerochaete carnosa (strain HHB-10118-sp)</name>
    <name type="common">White-rot fungus</name>
    <name type="synonym">Peniophora carnosa</name>
    <dbReference type="NCBI Taxonomy" id="650164"/>
    <lineage>
        <taxon>Eukaryota</taxon>
        <taxon>Fungi</taxon>
        <taxon>Dikarya</taxon>
        <taxon>Basidiomycota</taxon>
        <taxon>Agaricomycotina</taxon>
        <taxon>Agaricomycetes</taxon>
        <taxon>Polyporales</taxon>
        <taxon>Phanerochaetaceae</taxon>
        <taxon>Phanerochaete</taxon>
    </lineage>
</organism>
<dbReference type="GeneID" id="18911623"/>
<gene>
    <name evidence="1" type="ORF">PHACADRAFT_201615</name>
</gene>
<keyword evidence="2" id="KW-1185">Reference proteome</keyword>
<protein>
    <submittedName>
        <fullName evidence="1">Uncharacterized protein</fullName>
    </submittedName>
</protein>
<dbReference type="KEGG" id="pco:PHACADRAFT_201615"/>